<accession>A0A8J2ZPH2</accession>
<name>A0A8J2ZPH2_9BACI</name>
<dbReference type="AlphaFoldDB" id="A0A8J2ZPH2"/>
<gene>
    <name evidence="3" type="ORF">GCM10010978_00140</name>
</gene>
<dbReference type="GO" id="GO:0016289">
    <property type="term" value="F:acyl-CoA hydrolase activity"/>
    <property type="evidence" value="ECO:0007669"/>
    <property type="project" value="UniProtKB-ARBA"/>
</dbReference>
<dbReference type="Proteomes" id="UP000602050">
    <property type="component" value="Unassembled WGS sequence"/>
</dbReference>
<dbReference type="Pfam" id="PF03061">
    <property type="entry name" value="4HBT"/>
    <property type="match status" value="1"/>
</dbReference>
<dbReference type="CDD" id="cd03443">
    <property type="entry name" value="PaaI_thioesterase"/>
    <property type="match status" value="1"/>
</dbReference>
<organism evidence="3 4">
    <name type="scientific">Compostibacillus humi</name>
    <dbReference type="NCBI Taxonomy" id="1245525"/>
    <lineage>
        <taxon>Bacteria</taxon>
        <taxon>Bacillati</taxon>
        <taxon>Bacillota</taxon>
        <taxon>Bacilli</taxon>
        <taxon>Bacillales</taxon>
        <taxon>Bacillaceae</taxon>
        <taxon>Compostibacillus</taxon>
    </lineage>
</organism>
<dbReference type="NCBIfam" id="TIGR00369">
    <property type="entry name" value="unchar_dom_1"/>
    <property type="match status" value="1"/>
</dbReference>
<dbReference type="EMBL" id="BMEV01000001">
    <property type="protein sequence ID" value="GGH67805.1"/>
    <property type="molecule type" value="Genomic_DNA"/>
</dbReference>
<protein>
    <recommendedName>
        <fullName evidence="2">Thioesterase domain-containing protein</fullName>
    </recommendedName>
</protein>
<dbReference type="InterPro" id="IPR029069">
    <property type="entry name" value="HotDog_dom_sf"/>
</dbReference>
<reference evidence="3" key="1">
    <citation type="journal article" date="2014" name="Int. J. Syst. Evol. Microbiol.">
        <title>Complete genome sequence of Corynebacterium casei LMG S-19264T (=DSM 44701T), isolated from a smear-ripened cheese.</title>
        <authorList>
            <consortium name="US DOE Joint Genome Institute (JGI-PGF)"/>
            <person name="Walter F."/>
            <person name="Albersmeier A."/>
            <person name="Kalinowski J."/>
            <person name="Ruckert C."/>
        </authorList>
    </citation>
    <scope>NUCLEOTIDE SEQUENCE</scope>
    <source>
        <strain evidence="3">CGMCC 1.12360</strain>
    </source>
</reference>
<feature type="domain" description="Thioesterase" evidence="2">
    <location>
        <begin position="71"/>
        <end position="147"/>
    </location>
</feature>
<comment type="caution">
    <text evidence="3">The sequence shown here is derived from an EMBL/GenBank/DDBJ whole genome shotgun (WGS) entry which is preliminary data.</text>
</comment>
<dbReference type="SUPFAM" id="SSF54637">
    <property type="entry name" value="Thioesterase/thiol ester dehydrase-isomerase"/>
    <property type="match status" value="1"/>
</dbReference>
<proteinExistence type="predicted"/>
<keyword evidence="1" id="KW-0378">Hydrolase</keyword>
<evidence type="ECO:0000256" key="1">
    <source>
        <dbReference type="ARBA" id="ARBA00022801"/>
    </source>
</evidence>
<evidence type="ECO:0000313" key="4">
    <source>
        <dbReference type="Proteomes" id="UP000602050"/>
    </source>
</evidence>
<dbReference type="InterPro" id="IPR003736">
    <property type="entry name" value="PAAI_dom"/>
</dbReference>
<reference evidence="3" key="2">
    <citation type="submission" date="2020-09" db="EMBL/GenBank/DDBJ databases">
        <authorList>
            <person name="Sun Q."/>
            <person name="Zhou Y."/>
        </authorList>
    </citation>
    <scope>NUCLEOTIDE SEQUENCE</scope>
    <source>
        <strain evidence="3">CGMCC 1.12360</strain>
    </source>
</reference>
<evidence type="ECO:0000313" key="3">
    <source>
        <dbReference type="EMBL" id="GGH67805.1"/>
    </source>
</evidence>
<keyword evidence="4" id="KW-1185">Reference proteome</keyword>
<evidence type="ECO:0000259" key="2">
    <source>
        <dbReference type="Pfam" id="PF03061"/>
    </source>
</evidence>
<dbReference type="Gene3D" id="3.10.129.10">
    <property type="entry name" value="Hotdog Thioesterase"/>
    <property type="match status" value="1"/>
</dbReference>
<dbReference type="InterPro" id="IPR006683">
    <property type="entry name" value="Thioestr_dom"/>
</dbReference>
<sequence>MEGQMTKKYDSLMEKLKHLTEEELEHAELFLDALFTKEEKPYPHYFGRYLQISKEGDVFTMKLGKHTENTFGVAQGGAVFSLADIALGHYLIGLLGNEAKVFTQELKMNFIQAGKGEYLYAYPKVLHLGKRTAVTECEIENDKGALVAKAFGTFYLKRD</sequence>
<dbReference type="RefSeq" id="WP_188390318.1">
    <property type="nucleotide sequence ID" value="NZ_BMEV01000001.1"/>
</dbReference>